<gene>
    <name evidence="2" type="ORF">HETSPECPRED_007042</name>
</gene>
<accession>A0A8H3EI12</accession>
<organism evidence="2 3">
    <name type="scientific">Heterodermia speciosa</name>
    <dbReference type="NCBI Taxonomy" id="116794"/>
    <lineage>
        <taxon>Eukaryota</taxon>
        <taxon>Fungi</taxon>
        <taxon>Dikarya</taxon>
        <taxon>Ascomycota</taxon>
        <taxon>Pezizomycotina</taxon>
        <taxon>Lecanoromycetes</taxon>
        <taxon>OSLEUM clade</taxon>
        <taxon>Lecanoromycetidae</taxon>
        <taxon>Caliciales</taxon>
        <taxon>Physciaceae</taxon>
        <taxon>Heterodermia</taxon>
    </lineage>
</organism>
<sequence>MVQDQPPPQDQPAKSAALQSPAEVFTLSSQPECSGSDSLDSADIRRAKMMQLPKGKEKNWAPVAQRDRPLQLLDLPMDVLKDIMKEVTHTNDLTSLALTHSALHNLAMPHIYSRFDIVWPDAHSNSEPRNGVDALTYGLATLVMREDLFNYVAPQGGQPGRSGCLQYNCNHCGKVNDVNIHSMDAAAKAWRPPRRGNMFSQYTRKFSLGNGPSDWVQEYLITKEGGKMLGTLVALTVARMPNLETFIWDMPTGVLRDVWYALGNNSNGHQSSLEKVWVRFHNNKEVAASVDTPTVSNATASLPVPNGSLATLFSNSDLTNGTPEPLSSIELSYQNTECPSFSILPPLKSLTVLEIDECAYLAEISVLVQRSLSSMRELRVGMSSSYSTGFKNLQTPCRHCSEMDYLTHGGVLGLIMSKVHDCRKQRIEPDLGGTINIPKTSSATAASGTDAQGISQGSVLPLMTLASGEDPRLVQPASIKLPDSPEDQGFKDTIASSATLETDGNSRAPDSTLSHQAARAPYLTPDAPDPGPLADPQKRSKSVEFSTSQNANHSNSVKCSKPLRVTVQQRLRLEVLELEKVHFSVPVLHNSIEWSILTSITLLQGGGHEELWKFLRRTYSPKSNLSSILSPQSSSGLSQQAQFRSKTPSNLDHMPTPEYRLNLRRIHTDHVSSALVSFLKETLAPNSLEWLILQDRGKTASTVTIESIYRGPLRYHRSSLKKLSIDSSSSLNSGTRSNRWKRWQISKEILTFITSGKMNSIRELGMAIDHKDWHYFLQRLPNIPHLRSLYLPHIVADHSYAHHLDAKELASQVVDLVIALRPEIELCYMGILSKCFEILENRNRDDSRSSSHDSRTNPAHAGPGGVDDSDEETDGTDDDHDADNGDADSDTGPHPAQAQAGAQPNHAEETDSDEAEMDSAGDTDDEAHEKGTGKGSPKFRLREILFYDDKIAIFKARHGRL</sequence>
<comment type="caution">
    <text evidence="2">The sequence shown here is derived from an EMBL/GenBank/DDBJ whole genome shotgun (WGS) entry which is preliminary data.</text>
</comment>
<proteinExistence type="predicted"/>
<evidence type="ECO:0000313" key="3">
    <source>
        <dbReference type="Proteomes" id="UP000664521"/>
    </source>
</evidence>
<feature type="compositionally biased region" description="Low complexity" evidence="1">
    <location>
        <begin position="626"/>
        <end position="640"/>
    </location>
</feature>
<dbReference type="EMBL" id="CAJPDS010000005">
    <property type="protein sequence ID" value="CAF9907111.1"/>
    <property type="molecule type" value="Genomic_DNA"/>
</dbReference>
<keyword evidence="3" id="KW-1185">Reference proteome</keyword>
<feature type="compositionally biased region" description="Basic and acidic residues" evidence="1">
    <location>
        <begin position="844"/>
        <end position="855"/>
    </location>
</feature>
<dbReference type="OrthoDB" id="3199516at2759"/>
<feature type="region of interest" description="Disordered" evidence="1">
    <location>
        <begin position="430"/>
        <end position="452"/>
    </location>
</feature>
<feature type="compositionally biased region" description="Polar residues" evidence="1">
    <location>
        <begin position="543"/>
        <end position="557"/>
    </location>
</feature>
<feature type="region of interest" description="Disordered" evidence="1">
    <location>
        <begin position="844"/>
        <end position="940"/>
    </location>
</feature>
<feature type="compositionally biased region" description="Acidic residues" evidence="1">
    <location>
        <begin position="867"/>
        <end position="889"/>
    </location>
</feature>
<dbReference type="AlphaFoldDB" id="A0A8H3EI12"/>
<reference evidence="2" key="1">
    <citation type="submission" date="2021-03" db="EMBL/GenBank/DDBJ databases">
        <authorList>
            <person name="Tagirdzhanova G."/>
        </authorList>
    </citation>
    <scope>NUCLEOTIDE SEQUENCE</scope>
</reference>
<feature type="region of interest" description="Disordered" evidence="1">
    <location>
        <begin position="626"/>
        <end position="654"/>
    </location>
</feature>
<feature type="compositionally biased region" description="Low complexity" evidence="1">
    <location>
        <begin position="440"/>
        <end position="449"/>
    </location>
</feature>
<dbReference type="Proteomes" id="UP000664521">
    <property type="component" value="Unassembled WGS sequence"/>
</dbReference>
<name>A0A8H3EI12_9LECA</name>
<feature type="compositionally biased region" description="Polar residues" evidence="1">
    <location>
        <begin position="641"/>
        <end position="650"/>
    </location>
</feature>
<evidence type="ECO:0000256" key="1">
    <source>
        <dbReference type="SAM" id="MobiDB-lite"/>
    </source>
</evidence>
<feature type="region of interest" description="Disordered" evidence="1">
    <location>
        <begin position="521"/>
        <end position="557"/>
    </location>
</feature>
<feature type="compositionally biased region" description="Low complexity" evidence="1">
    <location>
        <begin position="890"/>
        <end position="905"/>
    </location>
</feature>
<feature type="compositionally biased region" description="Acidic residues" evidence="1">
    <location>
        <begin position="910"/>
        <end position="926"/>
    </location>
</feature>
<evidence type="ECO:0008006" key="4">
    <source>
        <dbReference type="Google" id="ProtNLM"/>
    </source>
</evidence>
<evidence type="ECO:0000313" key="2">
    <source>
        <dbReference type="EMBL" id="CAF9907111.1"/>
    </source>
</evidence>
<protein>
    <recommendedName>
        <fullName evidence="4">F-box domain-containing protein</fullName>
    </recommendedName>
</protein>